<dbReference type="EMBL" id="KV440975">
    <property type="protein sequence ID" value="OAD76566.1"/>
    <property type="molecule type" value="Genomic_DNA"/>
</dbReference>
<proteinExistence type="predicted"/>
<gene>
    <name evidence="4" type="ORF">PHYBLDRAFT_165094</name>
</gene>
<dbReference type="OrthoDB" id="9451547at2759"/>
<dbReference type="VEuPathDB" id="FungiDB:PHYBLDRAFT_165094"/>
<feature type="coiled-coil region" evidence="2">
    <location>
        <begin position="154"/>
        <end position="181"/>
    </location>
</feature>
<dbReference type="PANTHER" id="PTHR32123">
    <property type="entry name" value="BICD FAMILY-LIKE CARGO ADAPTER"/>
    <property type="match status" value="1"/>
</dbReference>
<dbReference type="InterPro" id="IPR051149">
    <property type="entry name" value="Spindly/BICDR_Dynein_Adapter"/>
</dbReference>
<protein>
    <submittedName>
        <fullName evidence="4">Uncharacterized protein</fullName>
    </submittedName>
</protein>
<sequence>MNPRPLHLDIQSLRQRTFHSTDPPSPSLSTNSFMSSMSWMAEKSSRDLVPMLKNAYSALKEKERDLVLAAEIGKSLLENNIALKSSYETLLQQTQRPNPLPTPSSSLATQTSCHLTLDNGSESGDSIQTEEDDPFYNYNYNYPIPSHSTREAMIEVLEKKNVELNQELDLLLNEQTKLERTNIKRTRQLESEVAVLRGNLEIASSKVLELEEMNERQRRIEKTRQYPSESEMAAQDDHVEQLLTKVDDLQFENAIVIQSKQEIEKKLSETLKDLRALKEQYETYQSTEKEHQSLQEAYRRQFQHISELNATVEDHRHVLQRLQDKGIQINTAKSTPAPSCYGGDTPAFRNTLLGELESEWLKSNTHGPPALSRSASTPTPRYHDSFGDDDNDDDSNHLRGTYTPRPQSHKSFRSGPAFSTRAQPGMTNSGSGNINNHNNLSSFYQPDPGFLLETALSKVSGIDPYLLDQALEFVNRIEEEHDAEKQAALYEPCDDASNCSTFRGYPSPSLSYPLIHRESKSMVQHKPKGGRVSRLLGAIFRSLWRWCRFAIILTTAVLISLWSGPDGVLEE</sequence>
<reference evidence="5" key="1">
    <citation type="submission" date="2015-06" db="EMBL/GenBank/DDBJ databases">
        <title>Expansion of signal transduction pathways in fungi by whole-genome duplication.</title>
        <authorList>
            <consortium name="DOE Joint Genome Institute"/>
            <person name="Corrochano L.M."/>
            <person name="Kuo A."/>
            <person name="Marcet-Houben M."/>
            <person name="Polaino S."/>
            <person name="Salamov A."/>
            <person name="Villalobos J.M."/>
            <person name="Alvarez M.I."/>
            <person name="Avalos J."/>
            <person name="Benito E.P."/>
            <person name="Benoit I."/>
            <person name="Burger G."/>
            <person name="Camino L.P."/>
            <person name="Canovas D."/>
            <person name="Cerda-Olmedo E."/>
            <person name="Cheng J.-F."/>
            <person name="Dominguez A."/>
            <person name="Elias M."/>
            <person name="Eslava A.P."/>
            <person name="Glaser F."/>
            <person name="Grimwood J."/>
            <person name="Gutierrez G."/>
            <person name="Heitman J."/>
            <person name="Henrissat B."/>
            <person name="Iturriaga E.A."/>
            <person name="Lang B.F."/>
            <person name="Lavin J.L."/>
            <person name="Lee S."/>
            <person name="Li W."/>
            <person name="Lindquist E."/>
            <person name="Lopez-Garcia S."/>
            <person name="Luque E.M."/>
            <person name="Marcos A.T."/>
            <person name="Martin J."/>
            <person name="McCluskey K."/>
            <person name="Medina H.R."/>
            <person name="Miralles-Duran A."/>
            <person name="Miyazaki A."/>
            <person name="Munoz-Torres E."/>
            <person name="Oguiza J.A."/>
            <person name="Ohm R."/>
            <person name="Olmedo M."/>
            <person name="Orejas M."/>
            <person name="Ortiz-Castellanos L."/>
            <person name="Pisabarro A.G."/>
            <person name="Rodriguez-Romero J."/>
            <person name="Ruiz-Herrera J."/>
            <person name="Ruiz-Vazquez R."/>
            <person name="Sanz C."/>
            <person name="Schackwitz W."/>
            <person name="Schmutz J."/>
            <person name="Shahriari M."/>
            <person name="Shelest E."/>
            <person name="Silva-Franco F."/>
            <person name="Soanes D."/>
            <person name="Syed K."/>
            <person name="Tagua V.G."/>
            <person name="Talbot N.J."/>
            <person name="Thon M."/>
            <person name="De vries R.P."/>
            <person name="Wiebenga A."/>
            <person name="Yadav J.S."/>
            <person name="Braun E.L."/>
            <person name="Baker S."/>
            <person name="Garre V."/>
            <person name="Horwitz B."/>
            <person name="Torres-Martinez S."/>
            <person name="Idnurm A."/>
            <person name="Herrera-Estrella A."/>
            <person name="Gabaldon T."/>
            <person name="Grigoriev I.V."/>
        </authorList>
    </citation>
    <scope>NUCLEOTIDE SEQUENCE [LARGE SCALE GENOMIC DNA]</scope>
    <source>
        <strain evidence="5">NRRL 1555(-)</strain>
    </source>
</reference>
<dbReference type="AlphaFoldDB" id="A0A167NS94"/>
<name>A0A167NS94_PHYB8</name>
<keyword evidence="1 2" id="KW-0175">Coiled coil</keyword>
<feature type="coiled-coil region" evidence="2">
    <location>
        <begin position="260"/>
        <end position="325"/>
    </location>
</feature>
<feature type="region of interest" description="Disordered" evidence="3">
    <location>
        <begin position="363"/>
        <end position="440"/>
    </location>
</feature>
<accession>A0A167NS94</accession>
<evidence type="ECO:0000256" key="3">
    <source>
        <dbReference type="SAM" id="MobiDB-lite"/>
    </source>
</evidence>
<evidence type="ECO:0000256" key="2">
    <source>
        <dbReference type="SAM" id="Coils"/>
    </source>
</evidence>
<keyword evidence="5" id="KW-1185">Reference proteome</keyword>
<evidence type="ECO:0000313" key="5">
    <source>
        <dbReference type="Proteomes" id="UP000077315"/>
    </source>
</evidence>
<dbReference type="InParanoid" id="A0A167NS94"/>
<dbReference type="Proteomes" id="UP000077315">
    <property type="component" value="Unassembled WGS sequence"/>
</dbReference>
<evidence type="ECO:0000313" key="4">
    <source>
        <dbReference type="EMBL" id="OAD76566.1"/>
    </source>
</evidence>
<dbReference type="STRING" id="763407.A0A167NS94"/>
<dbReference type="RefSeq" id="XP_018294606.1">
    <property type="nucleotide sequence ID" value="XM_018435161.1"/>
</dbReference>
<dbReference type="GeneID" id="28996067"/>
<dbReference type="PANTHER" id="PTHR32123:SF9">
    <property type="entry name" value="PROTEIN SPINDLY"/>
    <property type="match status" value="1"/>
</dbReference>
<feature type="compositionally biased region" description="Low complexity" evidence="3">
    <location>
        <begin position="428"/>
        <end position="440"/>
    </location>
</feature>
<evidence type="ECO:0000256" key="1">
    <source>
        <dbReference type="ARBA" id="ARBA00023054"/>
    </source>
</evidence>
<organism evidence="4 5">
    <name type="scientific">Phycomyces blakesleeanus (strain ATCC 8743b / DSM 1359 / FGSC 10004 / NBRC 33097 / NRRL 1555)</name>
    <dbReference type="NCBI Taxonomy" id="763407"/>
    <lineage>
        <taxon>Eukaryota</taxon>
        <taxon>Fungi</taxon>
        <taxon>Fungi incertae sedis</taxon>
        <taxon>Mucoromycota</taxon>
        <taxon>Mucoromycotina</taxon>
        <taxon>Mucoromycetes</taxon>
        <taxon>Mucorales</taxon>
        <taxon>Phycomycetaceae</taxon>
        <taxon>Phycomyces</taxon>
    </lineage>
</organism>